<feature type="compositionally biased region" description="Polar residues" evidence="1">
    <location>
        <begin position="283"/>
        <end position="306"/>
    </location>
</feature>
<dbReference type="STRING" id="1806994.A0A507BT01"/>
<feature type="region of interest" description="Disordered" evidence="1">
    <location>
        <begin position="145"/>
        <end position="165"/>
    </location>
</feature>
<evidence type="ECO:0000313" key="2">
    <source>
        <dbReference type="EMBL" id="TPX32710.1"/>
    </source>
</evidence>
<comment type="caution">
    <text evidence="2">The sequence shown here is derived from an EMBL/GenBank/DDBJ whole genome shotgun (WGS) entry which is preliminary data.</text>
</comment>
<protein>
    <recommendedName>
        <fullName evidence="4">Rgp1-domain-containing protein</fullName>
    </recommendedName>
</protein>
<evidence type="ECO:0000256" key="1">
    <source>
        <dbReference type="SAM" id="MobiDB-lite"/>
    </source>
</evidence>
<feature type="compositionally biased region" description="Polar residues" evidence="1">
    <location>
        <begin position="68"/>
        <end position="77"/>
    </location>
</feature>
<feature type="region of interest" description="Disordered" evidence="1">
    <location>
        <begin position="373"/>
        <end position="399"/>
    </location>
</feature>
<dbReference type="OrthoDB" id="1918at2759"/>
<dbReference type="GeneID" id="42005472"/>
<evidence type="ECO:0008006" key="4">
    <source>
        <dbReference type="Google" id="ProtNLM"/>
    </source>
</evidence>
<proteinExistence type="predicted"/>
<feature type="region of interest" description="Disordered" evidence="1">
    <location>
        <begin position="196"/>
        <end position="238"/>
    </location>
</feature>
<dbReference type="EMBL" id="QEAO01000027">
    <property type="protein sequence ID" value="TPX32710.1"/>
    <property type="molecule type" value="Genomic_DNA"/>
</dbReference>
<gene>
    <name evidence="2" type="ORF">SmJEL517_g04247</name>
</gene>
<dbReference type="RefSeq" id="XP_031023867.1">
    <property type="nucleotide sequence ID" value="XM_031170175.1"/>
</dbReference>
<feature type="compositionally biased region" description="Polar residues" evidence="1">
    <location>
        <begin position="313"/>
        <end position="325"/>
    </location>
</feature>
<dbReference type="InterPro" id="IPR014848">
    <property type="entry name" value="Rgp1"/>
</dbReference>
<accession>A0A507BT01</accession>
<sequence>MVVLLTVNFPKEGVFFAGEAFTCSLTFSNVSSVVSSTSGASRNNSIASLPKRTASLVHFGDLSSIPEATQASSSTVEKPTLNILDKQNTDSKHDENRTTIQMSSLNTTAGMLPGSPAAMVQTRPTEFSNRNGTEVYEKENTVAHSTSNGTARNSLHAPNGSISHSVSQFDEVDQRKRLYNVAEPFEGYLPEYSQPFTPLLPRRPSQPPSLPFPSQVADSVVDHSASNPNNRSDKHGGERLYLRTVVSETSGHNSIIASPTPTTPSKTVIENGALPVEDHLSEATVSPNRQHRPSLTTRTSTDSLASSLPGHVYQQSSTALHPPTSSQVEEITLGFAQMSGSFTLDGSTVKLSAFDELKKQIMYRPVNGFSSGPGGGGSLFPPLGPDNNSRPTGAKTDKSLPLYTTPPSILFANLSLASGESRTYRYEIKLPSSLPPSHRGKLIRISYKLLVGIQRFGGGRRNQIIQLPFRLFGSVEEDGVRSLFDLLTPVVKTKDEATIIDEFEESRRQVKTTRKLRPLKSASQDNLETETPSMAHILYVCQAAGRVSYQICRDTHYIAHLHLLRNRYRLGESIMGVLSFASSAVPCYQVSLYLETIEAADQEFSLRRSADGGGTIRKSVAESHVNATNSKRLGIQLAIPLTAAPDFATSVVSVSWSLRLVFIIANVAKKKGEGDFEQLVKTPGPEAFRHSQARNRVDTEVFECIVPITVYGTMSGGGGTKGNTLYFEIV</sequence>
<dbReference type="AlphaFoldDB" id="A0A507BT01"/>
<reference evidence="2 3" key="1">
    <citation type="journal article" date="2019" name="Sci. Rep.">
        <title>Comparative genomics of chytrid fungi reveal insights into the obligate biotrophic and pathogenic lifestyle of Synchytrium endobioticum.</title>
        <authorList>
            <person name="van de Vossenberg B.T.L.H."/>
            <person name="Warris S."/>
            <person name="Nguyen H.D.T."/>
            <person name="van Gent-Pelzer M.P.E."/>
            <person name="Joly D.L."/>
            <person name="van de Geest H.C."/>
            <person name="Bonants P.J.M."/>
            <person name="Smith D.S."/>
            <person name="Levesque C.A."/>
            <person name="van der Lee T.A.J."/>
        </authorList>
    </citation>
    <scope>NUCLEOTIDE SEQUENCE [LARGE SCALE GENOMIC DNA]</scope>
    <source>
        <strain evidence="2 3">JEL517</strain>
    </source>
</reference>
<dbReference type="PANTHER" id="PTHR12507">
    <property type="entry name" value="REDUCED GROWTH PHENOTYPE 1 RGP1, YEAST -RELATED"/>
    <property type="match status" value="1"/>
</dbReference>
<dbReference type="Proteomes" id="UP000319731">
    <property type="component" value="Unassembled WGS sequence"/>
</dbReference>
<name>A0A507BT01_9FUNG</name>
<keyword evidence="3" id="KW-1185">Reference proteome</keyword>
<dbReference type="Pfam" id="PF08737">
    <property type="entry name" value="Rgp1"/>
    <property type="match status" value="2"/>
</dbReference>
<feature type="region of interest" description="Disordered" evidence="1">
    <location>
        <begin position="68"/>
        <end position="95"/>
    </location>
</feature>
<organism evidence="2 3">
    <name type="scientific">Synchytrium microbalum</name>
    <dbReference type="NCBI Taxonomy" id="1806994"/>
    <lineage>
        <taxon>Eukaryota</taxon>
        <taxon>Fungi</taxon>
        <taxon>Fungi incertae sedis</taxon>
        <taxon>Chytridiomycota</taxon>
        <taxon>Chytridiomycota incertae sedis</taxon>
        <taxon>Chytridiomycetes</taxon>
        <taxon>Synchytriales</taxon>
        <taxon>Synchytriaceae</taxon>
        <taxon>Synchytrium</taxon>
    </lineage>
</organism>
<feature type="region of interest" description="Disordered" evidence="1">
    <location>
        <begin position="282"/>
        <end position="325"/>
    </location>
</feature>
<evidence type="ECO:0000313" key="3">
    <source>
        <dbReference type="Proteomes" id="UP000319731"/>
    </source>
</evidence>